<dbReference type="PANTHER" id="PTHR11439">
    <property type="entry name" value="GAG-POL-RELATED RETROTRANSPOSON"/>
    <property type="match status" value="1"/>
</dbReference>
<protein>
    <submittedName>
        <fullName evidence="1">NBS-containing resistance-like protein</fullName>
    </submittedName>
</protein>
<reference evidence="1" key="1">
    <citation type="journal article" date="2019" name="Sci. Rep.">
        <title>Draft genome of Tanacetum cinerariifolium, the natural source of mosquito coil.</title>
        <authorList>
            <person name="Yamashiro T."/>
            <person name="Shiraishi A."/>
            <person name="Satake H."/>
            <person name="Nakayama K."/>
        </authorList>
    </citation>
    <scope>NUCLEOTIDE SEQUENCE</scope>
</reference>
<name>A0A699U592_TANCI</name>
<accession>A0A699U592</accession>
<comment type="caution">
    <text evidence="1">The sequence shown here is derived from an EMBL/GenBank/DDBJ whole genome shotgun (WGS) entry which is preliminary data.</text>
</comment>
<dbReference type="AlphaFoldDB" id="A0A699U592"/>
<sequence length="98" mass="11062">MLSRSSAEAEYRGVANTVDETCWIRNLLCELHTLLSSATIVYCDNGSAVYLSSNLVQHHRTKHIEIDIHFVRDLVATRFVFMCMIHVSLISLLSSGFC</sequence>
<dbReference type="PANTHER" id="PTHR11439:SF524">
    <property type="entry name" value="RNA-DIRECTED DNA POLYMERASE, PROTEIN KINASE RLK-PELLE-DLSV FAMILY"/>
    <property type="match status" value="1"/>
</dbReference>
<gene>
    <name evidence="1" type="ORF">Tci_889210</name>
</gene>
<feature type="non-terminal residue" evidence="1">
    <location>
        <position position="98"/>
    </location>
</feature>
<dbReference type="EMBL" id="BKCJ011298826">
    <property type="protein sequence ID" value="GFD17241.1"/>
    <property type="molecule type" value="Genomic_DNA"/>
</dbReference>
<organism evidence="1">
    <name type="scientific">Tanacetum cinerariifolium</name>
    <name type="common">Dalmatian daisy</name>
    <name type="synonym">Chrysanthemum cinerariifolium</name>
    <dbReference type="NCBI Taxonomy" id="118510"/>
    <lineage>
        <taxon>Eukaryota</taxon>
        <taxon>Viridiplantae</taxon>
        <taxon>Streptophyta</taxon>
        <taxon>Embryophyta</taxon>
        <taxon>Tracheophyta</taxon>
        <taxon>Spermatophyta</taxon>
        <taxon>Magnoliopsida</taxon>
        <taxon>eudicotyledons</taxon>
        <taxon>Gunneridae</taxon>
        <taxon>Pentapetalae</taxon>
        <taxon>asterids</taxon>
        <taxon>campanulids</taxon>
        <taxon>Asterales</taxon>
        <taxon>Asteraceae</taxon>
        <taxon>Asteroideae</taxon>
        <taxon>Anthemideae</taxon>
        <taxon>Anthemidinae</taxon>
        <taxon>Tanacetum</taxon>
    </lineage>
</organism>
<dbReference type="CDD" id="cd09272">
    <property type="entry name" value="RNase_HI_RT_Ty1"/>
    <property type="match status" value="1"/>
</dbReference>
<evidence type="ECO:0000313" key="1">
    <source>
        <dbReference type="EMBL" id="GFD17241.1"/>
    </source>
</evidence>
<proteinExistence type="predicted"/>